<proteinExistence type="predicted"/>
<keyword evidence="1" id="KW-0472">Membrane</keyword>
<reference evidence="2 3" key="1">
    <citation type="submission" date="2020-02" db="EMBL/GenBank/DDBJ databases">
        <authorList>
            <person name="Ma Q."/>
            <person name="Huang Y."/>
            <person name="Song X."/>
            <person name="Pei D."/>
        </authorList>
    </citation>
    <scope>NUCLEOTIDE SEQUENCE [LARGE SCALE GENOMIC DNA]</scope>
    <source>
        <strain evidence="2">Sxm20200214</strain>
        <tissue evidence="2">Leaf</tissue>
    </source>
</reference>
<dbReference type="EMBL" id="JAAMPC010000007">
    <property type="protein sequence ID" value="KAG2302521.1"/>
    <property type="molecule type" value="Genomic_DNA"/>
</dbReference>
<dbReference type="AlphaFoldDB" id="A0A8X7V6C9"/>
<feature type="transmembrane region" description="Helical" evidence="1">
    <location>
        <begin position="33"/>
        <end position="51"/>
    </location>
</feature>
<protein>
    <submittedName>
        <fullName evidence="2">Uncharacterized protein</fullName>
    </submittedName>
</protein>
<sequence>MSDLVVLESWRGGVSGGSRWSRLLGLSSWRRRWALATGIAFLYGVVVVRLLSGEAKSDPMFLIGDELRDVAAANVMMLGFDRLGHSGVAVGSSNQRLPLQCVAFMFKPVFGDKDVVVVCSFAPSSYYRPASN</sequence>
<name>A0A8X7V6C9_BRACI</name>
<evidence type="ECO:0000313" key="3">
    <source>
        <dbReference type="Proteomes" id="UP000886595"/>
    </source>
</evidence>
<keyword evidence="1" id="KW-1133">Transmembrane helix</keyword>
<keyword evidence="1" id="KW-0812">Transmembrane</keyword>
<comment type="caution">
    <text evidence="2">The sequence shown here is derived from an EMBL/GenBank/DDBJ whole genome shotgun (WGS) entry which is preliminary data.</text>
</comment>
<organism evidence="2 3">
    <name type="scientific">Brassica carinata</name>
    <name type="common">Ethiopian mustard</name>
    <name type="synonym">Abyssinian cabbage</name>
    <dbReference type="NCBI Taxonomy" id="52824"/>
    <lineage>
        <taxon>Eukaryota</taxon>
        <taxon>Viridiplantae</taxon>
        <taxon>Streptophyta</taxon>
        <taxon>Embryophyta</taxon>
        <taxon>Tracheophyta</taxon>
        <taxon>Spermatophyta</taxon>
        <taxon>Magnoliopsida</taxon>
        <taxon>eudicotyledons</taxon>
        <taxon>Gunneridae</taxon>
        <taxon>Pentapetalae</taxon>
        <taxon>rosids</taxon>
        <taxon>malvids</taxon>
        <taxon>Brassicales</taxon>
        <taxon>Brassicaceae</taxon>
        <taxon>Brassiceae</taxon>
        <taxon>Brassica</taxon>
    </lineage>
</organism>
<keyword evidence="3" id="KW-1185">Reference proteome</keyword>
<evidence type="ECO:0000313" key="2">
    <source>
        <dbReference type="EMBL" id="KAG2302521.1"/>
    </source>
</evidence>
<dbReference type="Proteomes" id="UP000886595">
    <property type="component" value="Unassembled WGS sequence"/>
</dbReference>
<gene>
    <name evidence="2" type="ORF">Bca52824_031172</name>
</gene>
<accession>A0A8X7V6C9</accession>
<evidence type="ECO:0000256" key="1">
    <source>
        <dbReference type="SAM" id="Phobius"/>
    </source>
</evidence>